<keyword evidence="2" id="KW-0378">Hydrolase</keyword>
<evidence type="ECO:0000256" key="1">
    <source>
        <dbReference type="ARBA" id="ARBA00005184"/>
    </source>
</evidence>
<organism evidence="5">
    <name type="scientific">Arundo donax</name>
    <name type="common">Giant reed</name>
    <name type="synonym">Donax arundinaceus</name>
    <dbReference type="NCBI Taxonomy" id="35708"/>
    <lineage>
        <taxon>Eukaryota</taxon>
        <taxon>Viridiplantae</taxon>
        <taxon>Streptophyta</taxon>
        <taxon>Embryophyta</taxon>
        <taxon>Tracheophyta</taxon>
        <taxon>Spermatophyta</taxon>
        <taxon>Magnoliopsida</taxon>
        <taxon>Liliopsida</taxon>
        <taxon>Poales</taxon>
        <taxon>Poaceae</taxon>
        <taxon>PACMAD clade</taxon>
        <taxon>Arundinoideae</taxon>
        <taxon>Arundineae</taxon>
        <taxon>Arundo</taxon>
    </lineage>
</organism>
<name>A0A0A9CZQ2_ARUDO</name>
<evidence type="ECO:0000259" key="4">
    <source>
        <dbReference type="Pfam" id="PF01095"/>
    </source>
</evidence>
<comment type="pathway">
    <text evidence="1">Glycan metabolism; pectin degradation; 2-dehydro-3-deoxy-D-gluconate from pectin: step 1/5.</text>
</comment>
<proteinExistence type="predicted"/>
<dbReference type="InterPro" id="IPR011050">
    <property type="entry name" value="Pectin_lyase_fold/virulence"/>
</dbReference>
<reference evidence="5" key="2">
    <citation type="journal article" date="2015" name="Data Brief">
        <title>Shoot transcriptome of the giant reed, Arundo donax.</title>
        <authorList>
            <person name="Barrero R.A."/>
            <person name="Guerrero F.D."/>
            <person name="Moolhuijzen P."/>
            <person name="Goolsby J.A."/>
            <person name="Tidwell J."/>
            <person name="Bellgard S.E."/>
            <person name="Bellgard M.I."/>
        </authorList>
    </citation>
    <scope>NUCLEOTIDE SEQUENCE</scope>
    <source>
        <tissue evidence="5">Shoot tissue taken approximately 20 cm above the soil surface</tissue>
    </source>
</reference>
<dbReference type="EMBL" id="GBRH01216834">
    <property type="protein sequence ID" value="JAD81061.1"/>
    <property type="molecule type" value="Transcribed_RNA"/>
</dbReference>
<feature type="domain" description="Pectinesterase catalytic" evidence="4">
    <location>
        <begin position="3"/>
        <end position="48"/>
    </location>
</feature>
<protein>
    <recommendedName>
        <fullName evidence="4">Pectinesterase catalytic domain-containing protein</fullName>
    </recommendedName>
</protein>
<dbReference type="InterPro" id="IPR000070">
    <property type="entry name" value="Pectinesterase_cat"/>
</dbReference>
<evidence type="ECO:0000256" key="2">
    <source>
        <dbReference type="ARBA" id="ARBA00022801"/>
    </source>
</evidence>
<accession>A0A0A9CZQ2</accession>
<dbReference type="SUPFAM" id="SSF51126">
    <property type="entry name" value="Pectin lyase-like"/>
    <property type="match status" value="1"/>
</dbReference>
<dbReference type="Gene3D" id="2.160.20.10">
    <property type="entry name" value="Single-stranded right-handed beta-helix, Pectin lyase-like"/>
    <property type="match status" value="1"/>
</dbReference>
<evidence type="ECO:0000256" key="3">
    <source>
        <dbReference type="ARBA" id="ARBA00023085"/>
    </source>
</evidence>
<dbReference type="InterPro" id="IPR012334">
    <property type="entry name" value="Pectin_lyas_fold"/>
</dbReference>
<dbReference type="GO" id="GO:0045490">
    <property type="term" value="P:pectin catabolic process"/>
    <property type="evidence" value="ECO:0007669"/>
    <property type="project" value="UniProtKB-UniPathway"/>
</dbReference>
<dbReference type="Pfam" id="PF01095">
    <property type="entry name" value="Pectinesterase"/>
    <property type="match status" value="1"/>
</dbReference>
<dbReference type="UniPathway" id="UPA00545">
    <property type="reaction ID" value="UER00823"/>
</dbReference>
<evidence type="ECO:0000313" key="5">
    <source>
        <dbReference type="EMBL" id="JAD81061.1"/>
    </source>
</evidence>
<keyword evidence="3" id="KW-0063">Aspartyl esterase</keyword>
<dbReference type="GO" id="GO:0030599">
    <property type="term" value="F:pectinesterase activity"/>
    <property type="evidence" value="ECO:0007669"/>
    <property type="project" value="InterPro"/>
</dbReference>
<sequence length="54" mass="5636">MGTFGSATVIVEGDDFIAENVIFKNSAPQVSGQAVAVRVTADRKPYACMVESGT</sequence>
<dbReference type="AlphaFoldDB" id="A0A0A9CZQ2"/>
<dbReference type="GO" id="GO:0042545">
    <property type="term" value="P:cell wall modification"/>
    <property type="evidence" value="ECO:0007669"/>
    <property type="project" value="InterPro"/>
</dbReference>
<reference evidence="5" key="1">
    <citation type="submission" date="2014-09" db="EMBL/GenBank/DDBJ databases">
        <authorList>
            <person name="Magalhaes I.L.F."/>
            <person name="Oliveira U."/>
            <person name="Santos F.R."/>
            <person name="Vidigal T.H.D.A."/>
            <person name="Brescovit A.D."/>
            <person name="Santos A.J."/>
        </authorList>
    </citation>
    <scope>NUCLEOTIDE SEQUENCE</scope>
    <source>
        <tissue evidence="5">Shoot tissue taken approximately 20 cm above the soil surface</tissue>
    </source>
</reference>